<dbReference type="EMBL" id="NMTV01000010">
    <property type="protein sequence ID" value="PDX73829.1"/>
    <property type="molecule type" value="Genomic_DNA"/>
</dbReference>
<reference evidence="5 6" key="1">
    <citation type="journal article" date="2017" name="Front. Microbiol.">
        <title>New Insights into the Diversity of the Genus Faecalibacterium.</title>
        <authorList>
            <person name="Benevides L."/>
            <person name="Burman S."/>
            <person name="Martin R."/>
            <person name="Robert V."/>
            <person name="Thomas M."/>
            <person name="Miquel S."/>
            <person name="Chain F."/>
            <person name="Sokol H."/>
            <person name="Bermudez-Humaran L.G."/>
            <person name="Morrison M."/>
            <person name="Langella P."/>
            <person name="Azevedo V.A."/>
            <person name="Chatel J.M."/>
            <person name="Soares S."/>
        </authorList>
    </citation>
    <scope>NUCLEOTIDE SEQUENCE [LARGE SCALE GENOMIC DNA]</scope>
    <source>
        <strain evidence="2 5">CNCM I 4546</strain>
        <strain evidence="3 6">CNCM I 4575</strain>
    </source>
</reference>
<dbReference type="InterPro" id="IPR053842">
    <property type="entry name" value="NikA-like"/>
</dbReference>
<evidence type="ECO:0000313" key="5">
    <source>
        <dbReference type="Proteomes" id="UP000219901"/>
    </source>
</evidence>
<evidence type="ECO:0000313" key="7">
    <source>
        <dbReference type="Proteomes" id="UP000251634"/>
    </source>
</evidence>
<comment type="caution">
    <text evidence="4">The sequence shown here is derived from an EMBL/GenBank/DDBJ whole genome shotgun (WGS) entry which is preliminary data.</text>
</comment>
<dbReference type="Pfam" id="PF21983">
    <property type="entry name" value="NikA-like"/>
    <property type="match status" value="1"/>
</dbReference>
<reference evidence="4 7" key="3">
    <citation type="submission" date="2018-02" db="EMBL/GenBank/DDBJ databases">
        <title>Complete genome sequencing of Faecalibacterium prausnitzii strains isolated from the human gut.</title>
        <authorList>
            <person name="Fitzgerald B.C."/>
            <person name="Shkoporov A.N."/>
            <person name="Ross P.R."/>
            <person name="Hill C."/>
        </authorList>
    </citation>
    <scope>NUCLEOTIDE SEQUENCE [LARGE SCALE GENOMIC DNA]</scope>
    <source>
        <strain evidence="4 7">APC942/8-14-2</strain>
    </source>
</reference>
<evidence type="ECO:0000313" key="4">
    <source>
        <dbReference type="EMBL" id="RAW51126.1"/>
    </source>
</evidence>
<accession>A0A2A6ZM98</accession>
<evidence type="ECO:0000313" key="1">
    <source>
        <dbReference type="EMBL" id="MSC81812.1"/>
    </source>
</evidence>
<dbReference type="EMBL" id="PRKZ01000002">
    <property type="protein sequence ID" value="RAW51126.1"/>
    <property type="molecule type" value="Genomic_DNA"/>
</dbReference>
<evidence type="ECO:0000313" key="6">
    <source>
        <dbReference type="Proteomes" id="UP000220005"/>
    </source>
</evidence>
<evidence type="ECO:0000313" key="8">
    <source>
        <dbReference type="Proteomes" id="UP000477010"/>
    </source>
</evidence>
<sequence>MKKREHRLFIRVTDEERNRILDKMYGMGIHSLSAYIRKMALDGYCLNLDLPQLRRMAYLLQNCSNNLNQVAKRANENGKIYSADLADLRTRLDELISIGKQILTKLANL</sequence>
<evidence type="ECO:0000313" key="3">
    <source>
        <dbReference type="EMBL" id="PDX81082.1"/>
    </source>
</evidence>
<reference evidence="2" key="2">
    <citation type="submission" date="2017-07" db="EMBL/GenBank/DDBJ databases">
        <authorList>
            <person name="Sun Z.S."/>
            <person name="Albrecht U."/>
            <person name="Echele G."/>
            <person name="Lee C.C."/>
        </authorList>
    </citation>
    <scope>NUCLEOTIDE SEQUENCE</scope>
    <source>
        <strain evidence="2">CNCM I 4546</strain>
        <strain evidence="3">CNCM I 4575</strain>
    </source>
</reference>
<dbReference type="OrthoDB" id="9804743at2"/>
<evidence type="ECO:0000313" key="2">
    <source>
        <dbReference type="EMBL" id="PDX73829.1"/>
    </source>
</evidence>
<dbReference type="Proteomes" id="UP000477010">
    <property type="component" value="Unassembled WGS sequence"/>
</dbReference>
<proteinExistence type="predicted"/>
<organism evidence="4 7">
    <name type="scientific">Faecalibacterium prausnitzii</name>
    <dbReference type="NCBI Taxonomy" id="853"/>
    <lineage>
        <taxon>Bacteria</taxon>
        <taxon>Bacillati</taxon>
        <taxon>Bacillota</taxon>
        <taxon>Clostridia</taxon>
        <taxon>Eubacteriales</taxon>
        <taxon>Oscillospiraceae</taxon>
        <taxon>Faecalibacterium</taxon>
    </lineage>
</organism>
<dbReference type="RefSeq" id="WP_005924636.1">
    <property type="nucleotide sequence ID" value="NZ_CABKNH010000002.1"/>
</dbReference>
<dbReference type="Proteomes" id="UP000219901">
    <property type="component" value="Unassembled WGS sequence"/>
</dbReference>
<name>A0A2A6ZM98_9FIRM</name>
<dbReference type="Proteomes" id="UP000220005">
    <property type="component" value="Unassembled WGS sequence"/>
</dbReference>
<dbReference type="AlphaFoldDB" id="A0A2A6ZM98"/>
<gene>
    <name evidence="1" type="primary">mobC</name>
    <name evidence="4" type="ORF">C4N25_03735</name>
    <name evidence="2" type="ORF">CGS55_01020</name>
    <name evidence="3" type="ORF">CGS58_08935</name>
    <name evidence="1" type="ORF">GKD85_13575</name>
</gene>
<dbReference type="GeneID" id="75068595"/>
<protein>
    <submittedName>
        <fullName evidence="4">Plasmid mobilization relaxosome protein MobC</fullName>
    </submittedName>
</protein>
<reference evidence="1 8" key="4">
    <citation type="journal article" date="2019" name="Nat. Med.">
        <title>A library of human gut bacterial isolates paired with longitudinal multiomics data enables mechanistic microbiome research.</title>
        <authorList>
            <person name="Poyet M."/>
            <person name="Groussin M."/>
            <person name="Gibbons S.M."/>
            <person name="Avila-Pacheco J."/>
            <person name="Jiang X."/>
            <person name="Kearney S.M."/>
            <person name="Perrotta A.R."/>
            <person name="Berdy B."/>
            <person name="Zhao S."/>
            <person name="Lieberman T.D."/>
            <person name="Swanson P.K."/>
            <person name="Smith M."/>
            <person name="Roesemann S."/>
            <person name="Alexander J.E."/>
            <person name="Rich S.A."/>
            <person name="Livny J."/>
            <person name="Vlamakis H."/>
            <person name="Clish C."/>
            <person name="Bullock K."/>
            <person name="Deik A."/>
            <person name="Scott J."/>
            <person name="Pierce K.A."/>
            <person name="Xavier R.J."/>
            <person name="Alm E.J."/>
        </authorList>
    </citation>
    <scope>NUCLEOTIDE SEQUENCE [LARGE SCALE GENOMIC DNA]</scope>
    <source>
        <strain evidence="1 8">BIOML-B9</strain>
    </source>
</reference>
<dbReference type="Proteomes" id="UP000251634">
    <property type="component" value="Unassembled WGS sequence"/>
</dbReference>
<dbReference type="EMBL" id="WKQE01000025">
    <property type="protein sequence ID" value="MSC81812.1"/>
    <property type="molecule type" value="Genomic_DNA"/>
</dbReference>
<dbReference type="EMBL" id="NMTY01000017">
    <property type="protein sequence ID" value="PDX81082.1"/>
    <property type="molecule type" value="Genomic_DNA"/>
</dbReference>